<evidence type="ECO:0000256" key="1">
    <source>
        <dbReference type="SAM" id="Phobius"/>
    </source>
</evidence>
<organism evidence="2 3">
    <name type="scientific">Vibrio hangzhouensis</name>
    <dbReference type="NCBI Taxonomy" id="462991"/>
    <lineage>
        <taxon>Bacteria</taxon>
        <taxon>Pseudomonadati</taxon>
        <taxon>Pseudomonadota</taxon>
        <taxon>Gammaproteobacteria</taxon>
        <taxon>Vibrionales</taxon>
        <taxon>Vibrionaceae</taxon>
        <taxon>Vibrio</taxon>
    </lineage>
</organism>
<sequence>MVLWFYGSMVLWFYGSMVLWFYGSVVLWFTETNKALLINNLMQSIIHQTP</sequence>
<protein>
    <submittedName>
        <fullName evidence="2">Uncharacterized protein</fullName>
    </submittedName>
</protein>
<keyword evidence="1" id="KW-1133">Transmembrane helix</keyword>
<accession>A0A1H6C9Q7</accession>
<reference evidence="3" key="1">
    <citation type="submission" date="2016-10" db="EMBL/GenBank/DDBJ databases">
        <authorList>
            <person name="Varghese N."/>
            <person name="Submissions S."/>
        </authorList>
    </citation>
    <scope>NUCLEOTIDE SEQUENCE [LARGE SCALE GENOMIC DNA]</scope>
    <source>
        <strain evidence="3">CGMCC 1.7062</strain>
    </source>
</reference>
<dbReference type="EMBL" id="FNVG01000034">
    <property type="protein sequence ID" value="SEG69714.1"/>
    <property type="molecule type" value="Genomic_DNA"/>
</dbReference>
<feature type="transmembrane region" description="Helical" evidence="1">
    <location>
        <begin position="12"/>
        <end position="30"/>
    </location>
</feature>
<dbReference type="Proteomes" id="UP000236721">
    <property type="component" value="Unassembled WGS sequence"/>
</dbReference>
<proteinExistence type="predicted"/>
<dbReference type="AlphaFoldDB" id="A0A1H6C9Q7"/>
<name>A0A1H6C9Q7_9VIBR</name>
<evidence type="ECO:0000313" key="3">
    <source>
        <dbReference type="Proteomes" id="UP000236721"/>
    </source>
</evidence>
<evidence type="ECO:0000313" key="2">
    <source>
        <dbReference type="EMBL" id="SEG69714.1"/>
    </source>
</evidence>
<keyword evidence="1" id="KW-0472">Membrane</keyword>
<keyword evidence="1" id="KW-0812">Transmembrane</keyword>
<gene>
    <name evidence="2" type="ORF">SAMN04488244_1341</name>
</gene>
<keyword evidence="3" id="KW-1185">Reference proteome</keyword>